<accession>A0A917H9Q3</accession>
<evidence type="ECO:0000313" key="1">
    <source>
        <dbReference type="EMBL" id="GGG72161.1"/>
    </source>
</evidence>
<dbReference type="Proteomes" id="UP000600247">
    <property type="component" value="Unassembled WGS sequence"/>
</dbReference>
<organism evidence="1 2">
    <name type="scientific">Paenibacillus radicis</name>
    <name type="common">ex Gao et al. 2016</name>
    <dbReference type="NCBI Taxonomy" id="1737354"/>
    <lineage>
        <taxon>Bacteria</taxon>
        <taxon>Bacillati</taxon>
        <taxon>Bacillota</taxon>
        <taxon>Bacilli</taxon>
        <taxon>Bacillales</taxon>
        <taxon>Paenibacillaceae</taxon>
        <taxon>Paenibacillus</taxon>
    </lineage>
</organism>
<reference evidence="1 2" key="1">
    <citation type="journal article" date="2014" name="Int. J. Syst. Evol. Microbiol.">
        <title>Complete genome sequence of Corynebacterium casei LMG S-19264T (=DSM 44701T), isolated from a smear-ripened cheese.</title>
        <authorList>
            <consortium name="US DOE Joint Genome Institute (JGI-PGF)"/>
            <person name="Walter F."/>
            <person name="Albersmeier A."/>
            <person name="Kalinowski J."/>
            <person name="Ruckert C."/>
        </authorList>
    </citation>
    <scope>NUCLEOTIDE SEQUENCE [LARGE SCALE GENOMIC DNA]</scope>
    <source>
        <strain evidence="1 2">CGMCC 1.15286</strain>
    </source>
</reference>
<gene>
    <name evidence="1" type="ORF">GCM10010918_29860</name>
</gene>
<sequence length="51" mass="5716">MVVAGHTTGKQLKILVLFINKLGCRALERVAKIKGEHDFSSRGWYNIEEAS</sequence>
<protein>
    <submittedName>
        <fullName evidence="1">Uncharacterized protein</fullName>
    </submittedName>
</protein>
<dbReference type="EMBL" id="BMHY01000005">
    <property type="protein sequence ID" value="GGG72161.1"/>
    <property type="molecule type" value="Genomic_DNA"/>
</dbReference>
<name>A0A917H9Q3_9BACL</name>
<proteinExistence type="predicted"/>
<dbReference type="AlphaFoldDB" id="A0A917H9Q3"/>
<evidence type="ECO:0000313" key="2">
    <source>
        <dbReference type="Proteomes" id="UP000600247"/>
    </source>
</evidence>
<comment type="caution">
    <text evidence="1">The sequence shown here is derived from an EMBL/GenBank/DDBJ whole genome shotgun (WGS) entry which is preliminary data.</text>
</comment>
<keyword evidence="2" id="KW-1185">Reference proteome</keyword>